<evidence type="ECO:0000259" key="12">
    <source>
        <dbReference type="Pfam" id="PF06974"/>
    </source>
</evidence>
<keyword evidence="6" id="KW-0256">Endoplasmic reticulum</keyword>
<accession>A0ABD3JB12</accession>
<protein>
    <recommendedName>
        <fullName evidence="15">Diacylglycerol O-acyltransferase</fullName>
    </recommendedName>
</protein>
<evidence type="ECO:0000256" key="2">
    <source>
        <dbReference type="ARBA" id="ARBA00004586"/>
    </source>
</evidence>
<comment type="pathway">
    <text evidence="4">Lipid metabolism.</text>
</comment>
<evidence type="ECO:0000256" key="8">
    <source>
        <dbReference type="ARBA" id="ARBA00024360"/>
    </source>
</evidence>
<comment type="catalytic activity">
    <reaction evidence="9">
        <text>a long chain fatty alcohol + a fatty acyl-CoA = a long-chain alcohol wax ester + CoA</text>
        <dbReference type="Rhea" id="RHEA:38443"/>
        <dbReference type="ChEBI" id="CHEBI:17135"/>
        <dbReference type="ChEBI" id="CHEBI:57287"/>
        <dbReference type="ChEBI" id="CHEBI:77636"/>
        <dbReference type="ChEBI" id="CHEBI:235323"/>
        <dbReference type="EC" id="2.3.1.75"/>
    </reaction>
</comment>
<sequence>MDLTKEDEGLEPVSPLGQYFNSKVMSVSILGILESEIPIDGSQAKSLIKDVFLPINPRFSSIMVMGKKGGKKWRKVEVKVENHVHVPSFSSPKGSSSSSENDSFLKSYIAEIAMQPFQQGQPLWEIHIINCPASEAQGTVIFKLHHALGDGYSLVGALLSCLQRADDPSLPVTFPSVNNFSSANKDDGKIVLRKVVSRCFLPLVNTIRDFGRSVLKSTCVEDDLSPIRCRSESFRPFSLSTITFSLHHIKEIKSRLRVTVNDVVTGIIFLATRLYMQRVSPNSNGSTNSTALVLLNTRNLRDYKSVGEMIQPNSKSPWGNYFAFLHVPVPKVKPGNSQFSDPSKFVRKTHEVIKRKRSSFGVVLTGMLLEMMKKCRNPEAVARHIYRTTRNSSMVISNVMGPMEKLSLANHPIKGMYFTIVGTPESLQVTMISYAENLRVVVRAEQGFIDSELYTRSLHDALDMILHDACGKQ</sequence>
<comment type="catalytic activity">
    <reaction evidence="10">
        <text>an acyl-CoA + a 1,2-diacyl-sn-glycerol = a triacyl-sn-glycerol + CoA</text>
        <dbReference type="Rhea" id="RHEA:10868"/>
        <dbReference type="ChEBI" id="CHEBI:17815"/>
        <dbReference type="ChEBI" id="CHEBI:57287"/>
        <dbReference type="ChEBI" id="CHEBI:58342"/>
        <dbReference type="ChEBI" id="CHEBI:64615"/>
        <dbReference type="EC" id="2.3.1.20"/>
    </reaction>
</comment>
<keyword evidence="7" id="KW-0012">Acyltransferase</keyword>
<comment type="caution">
    <text evidence="13">The sequence shown here is derived from an EMBL/GenBank/DDBJ whole genome shotgun (WGS) entry which is preliminary data.</text>
</comment>
<organism evidence="13 14">
    <name type="scientific">Eucalyptus globulus</name>
    <name type="common">Tasmanian blue gum</name>
    <dbReference type="NCBI Taxonomy" id="34317"/>
    <lineage>
        <taxon>Eukaryota</taxon>
        <taxon>Viridiplantae</taxon>
        <taxon>Streptophyta</taxon>
        <taxon>Embryophyta</taxon>
        <taxon>Tracheophyta</taxon>
        <taxon>Spermatophyta</taxon>
        <taxon>Magnoliopsida</taxon>
        <taxon>eudicotyledons</taxon>
        <taxon>Gunneridae</taxon>
        <taxon>Pentapetalae</taxon>
        <taxon>rosids</taxon>
        <taxon>malvids</taxon>
        <taxon>Myrtales</taxon>
        <taxon>Myrtaceae</taxon>
        <taxon>Myrtoideae</taxon>
        <taxon>Eucalypteae</taxon>
        <taxon>Eucalyptus</taxon>
    </lineage>
</organism>
<comment type="pathway">
    <text evidence="3">Glycerolipid metabolism; triacylglycerol biosynthesis.</text>
</comment>
<dbReference type="PANTHER" id="PTHR31650:SF78">
    <property type="entry name" value="DIACYLGLYCEROL O-ACYLTRANSFERASE"/>
    <property type="match status" value="1"/>
</dbReference>
<proteinExistence type="inferred from homology"/>
<dbReference type="GO" id="GO:0047196">
    <property type="term" value="F:long-chain-alcohol O-fatty-acyltransferase activity"/>
    <property type="evidence" value="ECO:0007669"/>
    <property type="project" value="UniProtKB-EC"/>
</dbReference>
<reference evidence="13 14" key="1">
    <citation type="submission" date="2024-11" db="EMBL/GenBank/DDBJ databases">
        <title>Chromosome-level genome assembly of Eucalyptus globulus Labill. provides insights into its genome evolution.</title>
        <authorList>
            <person name="Li X."/>
        </authorList>
    </citation>
    <scope>NUCLEOTIDE SEQUENCE [LARGE SCALE GENOMIC DNA]</scope>
    <source>
        <strain evidence="13">CL2024</strain>
        <tissue evidence="13">Fresh tender leaves</tissue>
    </source>
</reference>
<dbReference type="GO" id="GO:0005886">
    <property type="term" value="C:plasma membrane"/>
    <property type="evidence" value="ECO:0007669"/>
    <property type="project" value="UniProtKB-SubCell"/>
</dbReference>
<dbReference type="PANTHER" id="PTHR31650">
    <property type="entry name" value="O-ACYLTRANSFERASE (WSD1-LIKE) FAMILY PROTEIN"/>
    <property type="match status" value="1"/>
</dbReference>
<evidence type="ECO:0000256" key="5">
    <source>
        <dbReference type="ARBA" id="ARBA00022679"/>
    </source>
</evidence>
<comment type="subcellular location">
    <subcellularLocation>
        <location evidence="1">Cell membrane</location>
        <topology evidence="1">Single-pass membrane protein</topology>
    </subcellularLocation>
    <subcellularLocation>
        <location evidence="2">Endoplasmic reticulum membrane</location>
    </subcellularLocation>
</comment>
<dbReference type="Pfam" id="PF03007">
    <property type="entry name" value="WS_DGAT_cat"/>
    <property type="match status" value="1"/>
</dbReference>
<feature type="domain" description="O-acyltransferase WSD1 C-terminal" evidence="12">
    <location>
        <begin position="318"/>
        <end position="465"/>
    </location>
</feature>
<dbReference type="Pfam" id="PF06974">
    <property type="entry name" value="WS_DGAT_C"/>
    <property type="match status" value="1"/>
</dbReference>
<evidence type="ECO:0000256" key="1">
    <source>
        <dbReference type="ARBA" id="ARBA00004162"/>
    </source>
</evidence>
<evidence type="ECO:0000259" key="11">
    <source>
        <dbReference type="Pfam" id="PF03007"/>
    </source>
</evidence>
<dbReference type="Proteomes" id="UP001634007">
    <property type="component" value="Unassembled WGS sequence"/>
</dbReference>
<dbReference type="GO" id="GO:0004144">
    <property type="term" value="F:diacylglycerol O-acyltransferase activity"/>
    <property type="evidence" value="ECO:0007669"/>
    <property type="project" value="UniProtKB-EC"/>
</dbReference>
<dbReference type="InterPro" id="IPR045034">
    <property type="entry name" value="O-acyltransferase_WSD1-like"/>
</dbReference>
<evidence type="ECO:0000256" key="10">
    <source>
        <dbReference type="ARBA" id="ARBA00048109"/>
    </source>
</evidence>
<evidence type="ECO:0000256" key="6">
    <source>
        <dbReference type="ARBA" id="ARBA00022824"/>
    </source>
</evidence>
<name>A0ABD3JB12_EUCGL</name>
<comment type="similarity">
    <text evidence="8">In the N-terminal section; belongs to the long-chain O-acyltransferase family.</text>
</comment>
<evidence type="ECO:0000256" key="3">
    <source>
        <dbReference type="ARBA" id="ARBA00004771"/>
    </source>
</evidence>
<gene>
    <name evidence="13" type="ORF">ACJRO7_029672</name>
</gene>
<dbReference type="EMBL" id="JBJKBG010000008">
    <property type="protein sequence ID" value="KAL3724535.1"/>
    <property type="molecule type" value="Genomic_DNA"/>
</dbReference>
<evidence type="ECO:0000256" key="7">
    <source>
        <dbReference type="ARBA" id="ARBA00023315"/>
    </source>
</evidence>
<feature type="domain" description="O-acyltransferase WSD1-like N-terminal" evidence="11">
    <location>
        <begin position="105"/>
        <end position="264"/>
    </location>
</feature>
<evidence type="ECO:0008006" key="15">
    <source>
        <dbReference type="Google" id="ProtNLM"/>
    </source>
</evidence>
<evidence type="ECO:0000313" key="14">
    <source>
        <dbReference type="Proteomes" id="UP001634007"/>
    </source>
</evidence>
<evidence type="ECO:0000256" key="4">
    <source>
        <dbReference type="ARBA" id="ARBA00005189"/>
    </source>
</evidence>
<dbReference type="InterPro" id="IPR009721">
    <property type="entry name" value="O-acyltransferase_WSD1_C"/>
</dbReference>
<keyword evidence="14" id="KW-1185">Reference proteome</keyword>
<evidence type="ECO:0000313" key="13">
    <source>
        <dbReference type="EMBL" id="KAL3724535.1"/>
    </source>
</evidence>
<dbReference type="AlphaFoldDB" id="A0ABD3JB12"/>
<keyword evidence="5" id="KW-0808">Transferase</keyword>
<evidence type="ECO:0000256" key="9">
    <source>
        <dbReference type="ARBA" id="ARBA00047604"/>
    </source>
</evidence>
<dbReference type="InterPro" id="IPR004255">
    <property type="entry name" value="O-acyltransferase_WSD1_N"/>
</dbReference>
<dbReference type="GO" id="GO:0005789">
    <property type="term" value="C:endoplasmic reticulum membrane"/>
    <property type="evidence" value="ECO:0007669"/>
    <property type="project" value="UniProtKB-SubCell"/>
</dbReference>